<accession>A0A4Z2ICT6</accession>
<organism evidence="4 5">
    <name type="scientific">Liparis tanakae</name>
    <name type="common">Tanaka's snailfish</name>
    <dbReference type="NCBI Taxonomy" id="230148"/>
    <lineage>
        <taxon>Eukaryota</taxon>
        <taxon>Metazoa</taxon>
        <taxon>Chordata</taxon>
        <taxon>Craniata</taxon>
        <taxon>Vertebrata</taxon>
        <taxon>Euteleostomi</taxon>
        <taxon>Actinopterygii</taxon>
        <taxon>Neopterygii</taxon>
        <taxon>Teleostei</taxon>
        <taxon>Neoteleostei</taxon>
        <taxon>Acanthomorphata</taxon>
        <taxon>Eupercaria</taxon>
        <taxon>Perciformes</taxon>
        <taxon>Cottioidei</taxon>
        <taxon>Cottales</taxon>
        <taxon>Liparidae</taxon>
        <taxon>Liparis</taxon>
    </lineage>
</organism>
<evidence type="ECO:0000259" key="3">
    <source>
        <dbReference type="PROSITE" id="PS50238"/>
    </source>
</evidence>
<evidence type="ECO:0000313" key="4">
    <source>
        <dbReference type="EMBL" id="TNN75305.1"/>
    </source>
</evidence>
<feature type="compositionally biased region" description="Basic and acidic residues" evidence="2">
    <location>
        <begin position="306"/>
        <end position="317"/>
    </location>
</feature>
<dbReference type="PANTHER" id="PTHR14963">
    <property type="entry name" value="RHO GTPASE ACTIVATING PROTEIN 18,19-RELATED"/>
    <property type="match status" value="1"/>
</dbReference>
<dbReference type="AlphaFoldDB" id="A0A4Z2ICT6"/>
<dbReference type="InterPro" id="IPR000198">
    <property type="entry name" value="RhoGAP_dom"/>
</dbReference>
<comment type="caution">
    <text evidence="4">The sequence shown here is derived from an EMBL/GenBank/DDBJ whole genome shotgun (WGS) entry which is preliminary data.</text>
</comment>
<name>A0A4Z2ICT6_9TELE</name>
<evidence type="ECO:0000256" key="1">
    <source>
        <dbReference type="ARBA" id="ARBA00022468"/>
    </source>
</evidence>
<dbReference type="SUPFAM" id="SSF48350">
    <property type="entry name" value="GTPase activation domain, GAP"/>
    <property type="match status" value="1"/>
</dbReference>
<dbReference type="PROSITE" id="PS50238">
    <property type="entry name" value="RHOGAP"/>
    <property type="match status" value="1"/>
</dbReference>
<dbReference type="GO" id="GO:0051056">
    <property type="term" value="P:regulation of small GTPase mediated signal transduction"/>
    <property type="evidence" value="ECO:0007669"/>
    <property type="project" value="TreeGrafter"/>
</dbReference>
<dbReference type="EMBL" id="SRLO01000105">
    <property type="protein sequence ID" value="TNN75305.1"/>
    <property type="molecule type" value="Genomic_DNA"/>
</dbReference>
<gene>
    <name evidence="4" type="primary">Arhgap19</name>
    <name evidence="4" type="ORF">EYF80_014542</name>
</gene>
<keyword evidence="1" id="KW-0343">GTPase activation</keyword>
<proteinExistence type="predicted"/>
<dbReference type="Gene3D" id="1.10.555.10">
    <property type="entry name" value="Rho GTPase activation protein"/>
    <property type="match status" value="1"/>
</dbReference>
<evidence type="ECO:0000313" key="5">
    <source>
        <dbReference type="Proteomes" id="UP000314294"/>
    </source>
</evidence>
<dbReference type="PANTHER" id="PTHR14963:SF7">
    <property type="entry name" value="RHO GTPASE-ACTIVATING PROTEIN 19"/>
    <property type="match status" value="1"/>
</dbReference>
<dbReference type="OrthoDB" id="10061772at2759"/>
<dbReference type="GO" id="GO:0005096">
    <property type="term" value="F:GTPase activator activity"/>
    <property type="evidence" value="ECO:0007669"/>
    <property type="project" value="UniProtKB-KW"/>
</dbReference>
<dbReference type="GO" id="GO:0007165">
    <property type="term" value="P:signal transduction"/>
    <property type="evidence" value="ECO:0007669"/>
    <property type="project" value="InterPro"/>
</dbReference>
<reference evidence="4 5" key="1">
    <citation type="submission" date="2019-03" db="EMBL/GenBank/DDBJ databases">
        <title>First draft genome of Liparis tanakae, snailfish: a comprehensive survey of snailfish specific genes.</title>
        <authorList>
            <person name="Kim W."/>
            <person name="Song I."/>
            <person name="Jeong J.-H."/>
            <person name="Kim D."/>
            <person name="Kim S."/>
            <person name="Ryu S."/>
            <person name="Song J.Y."/>
            <person name="Lee S.K."/>
        </authorList>
    </citation>
    <scope>NUCLEOTIDE SEQUENCE [LARGE SCALE GENOMIC DNA]</scope>
    <source>
        <tissue evidence="4">Muscle</tissue>
    </source>
</reference>
<protein>
    <submittedName>
        <fullName evidence="4">Rho GTPase-activating protein 19</fullName>
    </submittedName>
</protein>
<feature type="region of interest" description="Disordered" evidence="2">
    <location>
        <begin position="287"/>
        <end position="317"/>
    </location>
</feature>
<feature type="compositionally biased region" description="Low complexity" evidence="2">
    <location>
        <begin position="293"/>
        <end position="303"/>
    </location>
</feature>
<evidence type="ECO:0000256" key="2">
    <source>
        <dbReference type="SAM" id="MobiDB-lite"/>
    </source>
</evidence>
<feature type="domain" description="Rho-GAP" evidence="3">
    <location>
        <begin position="1"/>
        <end position="152"/>
    </location>
</feature>
<keyword evidence="5" id="KW-1185">Reference proteome</keyword>
<sequence>MLNAGAEIDLETGDFHPNDAATLLKAYLGELPEPLLTHRHYHAHLKIGELTRFDDRGEKTKMPDKEHQIEAFQLLFMLLPAANRSLLKLLLDLLYHTARNQHVNKMSAINLATMFAPHIIWPKNVMASDLQENIDQLNNGIAFLIRHSQKLFKAPTYIKDYTRSYFTGSKTLQSKDDSTLCSGTEEGLISAITAASPSPSMRTISGEVGATASSTQNYTESALRELYQQVNNLPESAKKKKLIRQFDKQPLLTPSADSRTPFSRKHWRSRSLGGIIKRKVLGSQVLREKENGSLQSPLPSSQSMPRQEKTLAVEEVL</sequence>
<dbReference type="InterPro" id="IPR008936">
    <property type="entry name" value="Rho_GTPase_activation_prot"/>
</dbReference>
<dbReference type="Proteomes" id="UP000314294">
    <property type="component" value="Unassembled WGS sequence"/>
</dbReference>
<dbReference type="GO" id="GO:0005737">
    <property type="term" value="C:cytoplasm"/>
    <property type="evidence" value="ECO:0007669"/>
    <property type="project" value="TreeGrafter"/>
</dbReference>
<dbReference type="Pfam" id="PF00620">
    <property type="entry name" value="RhoGAP"/>
    <property type="match status" value="1"/>
</dbReference>
<dbReference type="SMART" id="SM00324">
    <property type="entry name" value="RhoGAP"/>
    <property type="match status" value="1"/>
</dbReference>